<evidence type="ECO:0000256" key="1">
    <source>
        <dbReference type="ARBA" id="ARBA00022679"/>
    </source>
</evidence>
<dbReference type="InterPro" id="IPR000182">
    <property type="entry name" value="GNAT_dom"/>
</dbReference>
<proteinExistence type="predicted"/>
<keyword evidence="5" id="KW-1185">Reference proteome</keyword>
<dbReference type="PROSITE" id="PS51186">
    <property type="entry name" value="GNAT"/>
    <property type="match status" value="1"/>
</dbReference>
<sequence length="159" mass="17241">MTSSRIRAAAASDLDALIDLEFAAFTADRISRRSWHSLIESLSATIIVAEIGGQVAGSAVLLFNQKTSVARVYSLAVSAPARGQGLGARLLESAIEKAERRGLRFVRLETRVDNMTAQRLFETCGFVPFERTATYYEDGTDALRYQRVLPGIGAAGSLQ</sequence>
<protein>
    <recommendedName>
        <fullName evidence="3">N-acetyltransferase domain-containing protein</fullName>
    </recommendedName>
</protein>
<organism evidence="4 5">
    <name type="scientific">Devosia psychrophila</name>
    <dbReference type="NCBI Taxonomy" id="728005"/>
    <lineage>
        <taxon>Bacteria</taxon>
        <taxon>Pseudomonadati</taxon>
        <taxon>Pseudomonadota</taxon>
        <taxon>Alphaproteobacteria</taxon>
        <taxon>Hyphomicrobiales</taxon>
        <taxon>Devosiaceae</taxon>
        <taxon>Devosia</taxon>
    </lineage>
</organism>
<dbReference type="CDD" id="cd04301">
    <property type="entry name" value="NAT_SF"/>
    <property type="match status" value="1"/>
</dbReference>
<dbReference type="EMBL" id="LAPV01000060">
    <property type="protein sequence ID" value="KKC34109.1"/>
    <property type="molecule type" value="Genomic_DNA"/>
</dbReference>
<evidence type="ECO:0000313" key="5">
    <source>
        <dbReference type="Proteomes" id="UP000033519"/>
    </source>
</evidence>
<dbReference type="Pfam" id="PF00583">
    <property type="entry name" value="Acetyltransf_1"/>
    <property type="match status" value="1"/>
</dbReference>
<name>A0ABR5E1F8_9HYPH</name>
<dbReference type="Proteomes" id="UP000033519">
    <property type="component" value="Unassembled WGS sequence"/>
</dbReference>
<accession>A0ABR5E1F8</accession>
<dbReference type="PANTHER" id="PTHR43877">
    <property type="entry name" value="AMINOALKYLPHOSPHONATE N-ACETYLTRANSFERASE-RELATED-RELATED"/>
    <property type="match status" value="1"/>
</dbReference>
<keyword evidence="1" id="KW-0808">Transferase</keyword>
<dbReference type="SUPFAM" id="SSF55729">
    <property type="entry name" value="Acyl-CoA N-acyltransferases (Nat)"/>
    <property type="match status" value="1"/>
</dbReference>
<dbReference type="InterPro" id="IPR050832">
    <property type="entry name" value="Bact_Acetyltransf"/>
</dbReference>
<feature type="domain" description="N-acetyltransferase" evidence="3">
    <location>
        <begin position="4"/>
        <end position="150"/>
    </location>
</feature>
<gene>
    <name evidence="4" type="ORF">WH91_04835</name>
</gene>
<evidence type="ECO:0000256" key="2">
    <source>
        <dbReference type="ARBA" id="ARBA00023315"/>
    </source>
</evidence>
<dbReference type="Gene3D" id="3.40.630.30">
    <property type="match status" value="1"/>
</dbReference>
<keyword evidence="2" id="KW-0012">Acyltransferase</keyword>
<comment type="caution">
    <text evidence="4">The sequence shown here is derived from an EMBL/GenBank/DDBJ whole genome shotgun (WGS) entry which is preliminary data.</text>
</comment>
<reference evidence="4 5" key="1">
    <citation type="submission" date="2015-03" db="EMBL/GenBank/DDBJ databases">
        <authorList>
            <person name="Lepp D."/>
            <person name="Hassan Y.I."/>
            <person name="Li X.-Z."/>
            <person name="Zhou T."/>
        </authorList>
    </citation>
    <scope>NUCLEOTIDE SEQUENCE [LARGE SCALE GENOMIC DNA]</scope>
    <source>
        <strain evidence="4 5">Cr7-05</strain>
    </source>
</reference>
<evidence type="ECO:0000313" key="4">
    <source>
        <dbReference type="EMBL" id="KKC34109.1"/>
    </source>
</evidence>
<dbReference type="InterPro" id="IPR016181">
    <property type="entry name" value="Acyl_CoA_acyltransferase"/>
</dbReference>
<dbReference type="RefSeq" id="WP_046169897.1">
    <property type="nucleotide sequence ID" value="NZ_FOMB01000038.1"/>
</dbReference>
<evidence type="ECO:0000259" key="3">
    <source>
        <dbReference type="PROSITE" id="PS51186"/>
    </source>
</evidence>